<feature type="transmembrane region" description="Helical" evidence="6">
    <location>
        <begin position="38"/>
        <end position="60"/>
    </location>
</feature>
<evidence type="ECO:0000313" key="8">
    <source>
        <dbReference type="Proteomes" id="UP000230790"/>
    </source>
</evidence>
<feature type="transmembrane region" description="Helical" evidence="6">
    <location>
        <begin position="253"/>
        <end position="272"/>
    </location>
</feature>
<organism evidence="7 8">
    <name type="scientific">Candidatus Thermofonsia Clade 3 bacterium</name>
    <dbReference type="NCBI Taxonomy" id="2364212"/>
    <lineage>
        <taxon>Bacteria</taxon>
        <taxon>Bacillati</taxon>
        <taxon>Chloroflexota</taxon>
        <taxon>Candidatus Thermofontia</taxon>
        <taxon>Candidatus Thermofonsia Clade 3</taxon>
    </lineage>
</organism>
<reference evidence="7 8" key="1">
    <citation type="submission" date="2017-11" db="EMBL/GenBank/DDBJ databases">
        <title>Evolution of Phototrophy in the Chloroflexi Phylum Driven by Horizontal Gene Transfer.</title>
        <authorList>
            <person name="Ward L.M."/>
            <person name="Hemp J."/>
            <person name="Shih P.M."/>
            <person name="Mcglynn S.E."/>
            <person name="Fischer W."/>
        </authorList>
    </citation>
    <scope>NUCLEOTIDE SEQUENCE [LARGE SCALE GENOMIC DNA]</scope>
    <source>
        <strain evidence="7">JP3_7</strain>
    </source>
</reference>
<dbReference type="PANTHER" id="PTHR43370:SF2">
    <property type="entry name" value="ABC TRANSPORTER PERMEASE PROTEIN"/>
    <property type="match status" value="1"/>
</dbReference>
<keyword evidence="2" id="KW-1003">Cell membrane</keyword>
<dbReference type="EMBL" id="PGTN01000004">
    <property type="protein sequence ID" value="PJF48906.1"/>
    <property type="molecule type" value="Genomic_DNA"/>
</dbReference>
<dbReference type="AlphaFoldDB" id="A0A2M8QGH3"/>
<dbReference type="Proteomes" id="UP000230790">
    <property type="component" value="Unassembled WGS sequence"/>
</dbReference>
<evidence type="ECO:0000256" key="6">
    <source>
        <dbReference type="SAM" id="Phobius"/>
    </source>
</evidence>
<dbReference type="InterPro" id="IPR001851">
    <property type="entry name" value="ABC_transp_permease"/>
</dbReference>
<feature type="transmembrane region" description="Helical" evidence="6">
    <location>
        <begin position="203"/>
        <end position="221"/>
    </location>
</feature>
<comment type="subcellular location">
    <subcellularLocation>
        <location evidence="1">Cell membrane</location>
        <topology evidence="1">Multi-pass membrane protein</topology>
    </subcellularLocation>
</comment>
<feature type="transmembrane region" description="Helical" evidence="6">
    <location>
        <begin position="6"/>
        <end position="26"/>
    </location>
</feature>
<sequence>MDAGLIAFWVGLIAATLRVATPLLYATLGALYSERSGVLNLGIEGIMFLGAFVGFAAAAQAESAGWAAYLWVGLLAAIVAGALMGLLMALLTVHLGLNQHVSGLGVTLLCTGLALFGFRWVFGERAVLPRIAPFALLDPLPGAPMLGPILNQHWLTYLAFLVVAPAAAWVLYRTRFGLRLRAVGENPEAADAAGISVFRMRTIAVTVGSALMAVGGAFLSLAQLGAFTPGIVAGRGWVCIALVIFARWDPLRAVLGALLFGGVFALQLRLQAQGVQLPYELLLALPYLVTIAALAIAGRNAPYPGAYLKPYRRE</sequence>
<protein>
    <submittedName>
        <fullName evidence="7">ABC transporter permease</fullName>
    </submittedName>
</protein>
<gene>
    <name evidence="7" type="ORF">CUN48_01195</name>
</gene>
<feature type="transmembrane region" description="Helical" evidence="6">
    <location>
        <begin position="154"/>
        <end position="172"/>
    </location>
</feature>
<evidence type="ECO:0000256" key="1">
    <source>
        <dbReference type="ARBA" id="ARBA00004651"/>
    </source>
</evidence>
<evidence type="ECO:0000256" key="4">
    <source>
        <dbReference type="ARBA" id="ARBA00022989"/>
    </source>
</evidence>
<dbReference type="GO" id="GO:0022857">
    <property type="term" value="F:transmembrane transporter activity"/>
    <property type="evidence" value="ECO:0007669"/>
    <property type="project" value="InterPro"/>
</dbReference>
<accession>A0A2M8QGH3</accession>
<proteinExistence type="predicted"/>
<comment type="caution">
    <text evidence="7">The sequence shown here is derived from an EMBL/GenBank/DDBJ whole genome shotgun (WGS) entry which is preliminary data.</text>
</comment>
<keyword evidence="5 6" id="KW-0472">Membrane</keyword>
<feature type="transmembrane region" description="Helical" evidence="6">
    <location>
        <begin position="66"/>
        <end position="91"/>
    </location>
</feature>
<evidence type="ECO:0000313" key="7">
    <source>
        <dbReference type="EMBL" id="PJF48906.1"/>
    </source>
</evidence>
<evidence type="ECO:0000256" key="3">
    <source>
        <dbReference type="ARBA" id="ARBA00022692"/>
    </source>
</evidence>
<keyword evidence="4 6" id="KW-1133">Transmembrane helix</keyword>
<dbReference type="CDD" id="cd06580">
    <property type="entry name" value="TM_PBP1_transp_TpRbsC_like"/>
    <property type="match status" value="1"/>
</dbReference>
<feature type="transmembrane region" description="Helical" evidence="6">
    <location>
        <begin position="227"/>
        <end position="246"/>
    </location>
</feature>
<name>A0A2M8QGH3_9CHLR</name>
<evidence type="ECO:0000256" key="2">
    <source>
        <dbReference type="ARBA" id="ARBA00022475"/>
    </source>
</evidence>
<feature type="transmembrane region" description="Helical" evidence="6">
    <location>
        <begin position="103"/>
        <end position="122"/>
    </location>
</feature>
<dbReference type="PANTHER" id="PTHR43370">
    <property type="entry name" value="SUGAR ABC TRANSPORTER INTEGRAL MEMBRANE PROTEIN-RELATED"/>
    <property type="match status" value="1"/>
</dbReference>
<evidence type="ECO:0000256" key="5">
    <source>
        <dbReference type="ARBA" id="ARBA00023136"/>
    </source>
</evidence>
<feature type="transmembrane region" description="Helical" evidence="6">
    <location>
        <begin position="284"/>
        <end position="303"/>
    </location>
</feature>
<dbReference type="Pfam" id="PF02653">
    <property type="entry name" value="BPD_transp_2"/>
    <property type="match status" value="1"/>
</dbReference>
<dbReference type="GO" id="GO:0005886">
    <property type="term" value="C:plasma membrane"/>
    <property type="evidence" value="ECO:0007669"/>
    <property type="project" value="UniProtKB-SubCell"/>
</dbReference>
<keyword evidence="3 6" id="KW-0812">Transmembrane</keyword>